<dbReference type="Gene3D" id="3.90.1600.10">
    <property type="entry name" value="Palm domain of DNA polymerase"/>
    <property type="match status" value="1"/>
</dbReference>
<comment type="caution">
    <text evidence="11">The sequence shown here is derived from an EMBL/GenBank/DDBJ whole genome shotgun (WGS) entry which is preliminary data.</text>
</comment>
<dbReference type="GO" id="GO:0003677">
    <property type="term" value="F:DNA binding"/>
    <property type="evidence" value="ECO:0007669"/>
    <property type="project" value="UniProtKB-KW"/>
</dbReference>
<keyword evidence="4" id="KW-0548">Nucleotidyltransferase</keyword>
<dbReference type="Gene3D" id="1.10.287.690">
    <property type="entry name" value="Helix hairpin bin"/>
    <property type="match status" value="1"/>
</dbReference>
<dbReference type="GO" id="GO:0042575">
    <property type="term" value="C:DNA polymerase complex"/>
    <property type="evidence" value="ECO:0007669"/>
    <property type="project" value="UniProtKB-ARBA"/>
</dbReference>
<dbReference type="InterPro" id="IPR004868">
    <property type="entry name" value="DNA-dir_DNA_pol_B_mt/vir"/>
</dbReference>
<feature type="region of interest" description="Disordered" evidence="9">
    <location>
        <begin position="98"/>
        <end position="120"/>
    </location>
</feature>
<dbReference type="InterPro" id="IPR023211">
    <property type="entry name" value="DNA_pol_palm_dom_sf"/>
</dbReference>
<dbReference type="Gene3D" id="3.30.420.10">
    <property type="entry name" value="Ribonuclease H-like superfamily/Ribonuclease H"/>
    <property type="match status" value="1"/>
</dbReference>
<dbReference type="Gene3D" id="3.40.960.10">
    <property type="entry name" value="VSR Endonuclease"/>
    <property type="match status" value="1"/>
</dbReference>
<dbReference type="GO" id="GO:0000166">
    <property type="term" value="F:nucleotide binding"/>
    <property type="evidence" value="ECO:0007669"/>
    <property type="project" value="InterPro"/>
</dbReference>
<reference evidence="11 12" key="1">
    <citation type="submission" date="2020-08" db="EMBL/GenBank/DDBJ databases">
        <authorList>
            <person name="Koutsovoulos G."/>
            <person name="Danchin GJ E."/>
        </authorList>
    </citation>
    <scope>NUCLEOTIDE SEQUENCE [LARGE SCALE GENOMIC DNA]</scope>
</reference>
<feature type="domain" description="DNA-directed DNA polymerase family B mitochondria/virus" evidence="10">
    <location>
        <begin position="824"/>
        <end position="1037"/>
    </location>
</feature>
<dbReference type="PANTHER" id="PTHR33568:SF3">
    <property type="entry name" value="DNA-DIRECTED DNA POLYMERASE"/>
    <property type="match status" value="1"/>
</dbReference>
<organism evidence="11 12">
    <name type="scientific">Meloidogyne enterolobii</name>
    <name type="common">Root-knot nematode worm</name>
    <name type="synonym">Meloidogyne mayaguensis</name>
    <dbReference type="NCBI Taxonomy" id="390850"/>
    <lineage>
        <taxon>Eukaryota</taxon>
        <taxon>Metazoa</taxon>
        <taxon>Ecdysozoa</taxon>
        <taxon>Nematoda</taxon>
        <taxon>Chromadorea</taxon>
        <taxon>Rhabditida</taxon>
        <taxon>Tylenchina</taxon>
        <taxon>Tylenchomorpha</taxon>
        <taxon>Tylenchoidea</taxon>
        <taxon>Meloidogynidae</taxon>
        <taxon>Meloidogyninae</taxon>
        <taxon>Meloidogyne</taxon>
    </lineage>
</organism>
<dbReference type="GO" id="GO:0006260">
    <property type="term" value="P:DNA replication"/>
    <property type="evidence" value="ECO:0007669"/>
    <property type="project" value="UniProtKB-KW"/>
</dbReference>
<evidence type="ECO:0000256" key="7">
    <source>
        <dbReference type="ARBA" id="ARBA00023125"/>
    </source>
</evidence>
<evidence type="ECO:0000256" key="6">
    <source>
        <dbReference type="ARBA" id="ARBA00022932"/>
    </source>
</evidence>
<dbReference type="EC" id="2.7.7.7" evidence="2"/>
<comment type="catalytic activity">
    <reaction evidence="8">
        <text>DNA(n) + a 2'-deoxyribonucleoside 5'-triphosphate = DNA(n+1) + diphosphate</text>
        <dbReference type="Rhea" id="RHEA:22508"/>
        <dbReference type="Rhea" id="RHEA-COMP:17339"/>
        <dbReference type="Rhea" id="RHEA-COMP:17340"/>
        <dbReference type="ChEBI" id="CHEBI:33019"/>
        <dbReference type="ChEBI" id="CHEBI:61560"/>
        <dbReference type="ChEBI" id="CHEBI:173112"/>
        <dbReference type="EC" id="2.7.7.7"/>
    </reaction>
</comment>
<evidence type="ECO:0000259" key="10">
    <source>
        <dbReference type="Pfam" id="PF03175"/>
    </source>
</evidence>
<dbReference type="InterPro" id="IPR012337">
    <property type="entry name" value="RNaseH-like_sf"/>
</dbReference>
<gene>
    <name evidence="11" type="ORF">MENT_LOCUS39927</name>
</gene>
<evidence type="ECO:0000256" key="8">
    <source>
        <dbReference type="ARBA" id="ARBA00049244"/>
    </source>
</evidence>
<dbReference type="GO" id="GO:0003887">
    <property type="term" value="F:DNA-directed DNA polymerase activity"/>
    <property type="evidence" value="ECO:0007669"/>
    <property type="project" value="UniProtKB-KW"/>
</dbReference>
<keyword evidence="5" id="KW-0235">DNA replication</keyword>
<comment type="similarity">
    <text evidence="1">Belongs to the DNA polymerase type-B family.</text>
</comment>
<name>A0A6V7WK26_MELEN</name>
<dbReference type="Pfam" id="PF03175">
    <property type="entry name" value="DNA_pol_B_2"/>
    <property type="match status" value="2"/>
</dbReference>
<dbReference type="SUPFAM" id="SSF53098">
    <property type="entry name" value="Ribonuclease H-like"/>
    <property type="match status" value="1"/>
</dbReference>
<feature type="region of interest" description="Disordered" evidence="9">
    <location>
        <begin position="222"/>
        <end position="253"/>
    </location>
</feature>
<dbReference type="SUPFAM" id="SSF56672">
    <property type="entry name" value="DNA/RNA polymerases"/>
    <property type="match status" value="1"/>
</dbReference>
<keyword evidence="6" id="KW-0239">DNA-directed DNA polymerase</keyword>
<evidence type="ECO:0000256" key="3">
    <source>
        <dbReference type="ARBA" id="ARBA00022679"/>
    </source>
</evidence>
<evidence type="ECO:0000256" key="2">
    <source>
        <dbReference type="ARBA" id="ARBA00012417"/>
    </source>
</evidence>
<keyword evidence="7" id="KW-0238">DNA-binding</keyword>
<feature type="region of interest" description="Disordered" evidence="9">
    <location>
        <begin position="13"/>
        <end position="36"/>
    </location>
</feature>
<evidence type="ECO:0000256" key="4">
    <source>
        <dbReference type="ARBA" id="ARBA00022695"/>
    </source>
</evidence>
<protein>
    <recommendedName>
        <fullName evidence="2">DNA-directed DNA polymerase</fullName>
        <ecNumber evidence="2">2.7.7.7</ecNumber>
    </recommendedName>
</protein>
<accession>A0A6V7WK26</accession>
<dbReference type="Proteomes" id="UP000580250">
    <property type="component" value="Unassembled WGS sequence"/>
</dbReference>
<sequence length="1648" mass="188607">MAMIATIHPYKNENGMSYNQRTTSSSTTTSTEREQQPYTSGIFRIEDVTDDPRYADIGNDSNSVLEKEEGALVEYCRSKVVQPSAVINQPPQIVRRPSFSASSVLGTTKNPSENERRGRIQNKTQAIEASILARAAAGFTSQNQQQRSSSRPARFTPLNVRQPINNISSGNRGRTLGYALQIPSSTPSQHESRKTATTATNTRWWHPLSKFVTGINSFSSSTSSNINPLPTNNNHNSTTNRIRSSSTNSGGNNVKSVVSGSGGFVNNNNRAALISTTKRFDQKMAHVIDVEVGQPCSRMAICNCYGFRPHTWSGYNAERYVERLNDSIWHNSKFNVTKTYSKFMIKDVPADAESLLSGIFQFCVDEAMEHAKGNNVEPQQLACTLTSDFLEYDIWVPFSNISNNTVDAMLNRCQHIAQSKKQDELTLWGAPFSITVTTINKISFKKRRLVGGAARKIPKVRHQINKGSLIKFNNPDNMNHCLFFALIASIIQNICNWPRLKFFYYINNLKGMSGRFENDTYEIMNQVGAQIGLNEYDADEWIPRVVDQWNNVNCKNQCIVKVFIFGERGNYKPEFEYGPEDYDTPILLYYNDAEKHFYAVKKNGRLFGTYYCLSCKCVYNKAQHHSITCKARCINCSRVGPQFPCQPDNIFSKFCKLCFKNFNNNDCYKQHLTNGFCKISKKCNKCGVIWNVHDNTRNGRKGHVCNEKHCNTCNEFHDQKRGCYIKPLEPKPFESYLIIVFDFETTQLSAIHEPNFIAAKVSCPDCISNGKWQQSLKNFNCKICGENRTITFSHQPYNQTTVDQKIICNSPLAAFVNWILNDLPQNYDILAFSHFGGRFDIVITLKEIVKQGLTPEILKKGNKIYEMKMKNKKNSIIFRDTYNLLPMPLASLVRSFDLKVADKPFFPHMANRPENYGKEIYPTKEDYLANGMMPEKRKMFDLWYEHHKNTPFLLDEALASYCTNDVEILIAALITFRKEFSEVSKRNIGERAASVKAHGGIDVLREAMTIASACMRHFRTNHLKEQHLALVPERGYDKVDGNQSLLALRFFKWYSEKFGVTVQNVNSDGGEKKIGNYQLDGWVVEENYGIEVNGCVWHGCPKCFPHDNDLMPNGKTAGYLREHDKNRLEFILTQIARVDIYWECEIHQMLAKDREMREMFYSYIDDGPIDIRSCFYGGRTGPLKLHHKIKDGERISYLDVTSLYPFINVTTKYPVGHPKVHIINKNVKWTKAIDNTYNLAILKVFIIPPRKIDVPVLPMKLENDARLLFPLCAKCAKMYPEGGVLEKYRCKHNDEERGWVSTCTSIELNVALEEGYTVTKLFRVLEYNKSDSELFQPYISEFMAEKIHSSGFDSNIKDNVEAEDQFIEECIKKFGIKIERSKMNPNKGRRTQAKLMLNNLWGRFSLRNFGLSQCIITDDPEQYQKFVNDKSIQITSIDELSPEILMIAYMKKKEWIEEHECSNIVISLWTTSAARIHLLRAMQQVVRTKGCKLLYTDTDSLIFAHAEGVNPLSLGPHLGQFTDEYPKHDIIEYVSGGAKQYGLKMKKKSNQIKQQNEYEYILKVRGITLNHDVINNQGLRYETFKRQVIKYAKTGTNEPIKILYPSFLCPSIKNLNVSTLSRHKISRPFIGKGIIRPSDFSVLNFGHI</sequence>
<evidence type="ECO:0000256" key="5">
    <source>
        <dbReference type="ARBA" id="ARBA00022705"/>
    </source>
</evidence>
<proteinExistence type="inferred from homology"/>
<keyword evidence="3" id="KW-0808">Transferase</keyword>
<evidence type="ECO:0000256" key="1">
    <source>
        <dbReference type="ARBA" id="ARBA00005755"/>
    </source>
</evidence>
<feature type="compositionally biased region" description="Polar residues" evidence="9">
    <location>
        <begin position="99"/>
        <end position="111"/>
    </location>
</feature>
<feature type="domain" description="DNA-directed DNA polymerase family B mitochondria/virus" evidence="10">
    <location>
        <begin position="1170"/>
        <end position="1350"/>
    </location>
</feature>
<dbReference type="EMBL" id="CAJEWN010000634">
    <property type="protein sequence ID" value="CAD2187349.1"/>
    <property type="molecule type" value="Genomic_DNA"/>
</dbReference>
<evidence type="ECO:0000313" key="12">
    <source>
        <dbReference type="Proteomes" id="UP000580250"/>
    </source>
</evidence>
<dbReference type="PANTHER" id="PTHR33568">
    <property type="entry name" value="DNA POLYMERASE"/>
    <property type="match status" value="1"/>
</dbReference>
<evidence type="ECO:0000256" key="9">
    <source>
        <dbReference type="SAM" id="MobiDB-lite"/>
    </source>
</evidence>
<dbReference type="InterPro" id="IPR036397">
    <property type="entry name" value="RNaseH_sf"/>
</dbReference>
<dbReference type="InterPro" id="IPR043502">
    <property type="entry name" value="DNA/RNA_pol_sf"/>
</dbReference>
<dbReference type="OrthoDB" id="5871067at2759"/>
<evidence type="ECO:0000313" key="11">
    <source>
        <dbReference type="EMBL" id="CAD2187349.1"/>
    </source>
</evidence>